<keyword evidence="16" id="KW-1185">Reference proteome</keyword>
<name>A0A198FQM5_9GAMM</name>
<dbReference type="InterPro" id="IPR004107">
    <property type="entry name" value="Integrase_SAM-like_N"/>
</dbReference>
<dbReference type="GO" id="GO:0003677">
    <property type="term" value="F:DNA binding"/>
    <property type="evidence" value="ECO:0007669"/>
    <property type="project" value="UniProtKB-UniRule"/>
</dbReference>
<accession>A0A198FQM5</accession>
<dbReference type="EMBL" id="LXEN01000094">
    <property type="protein sequence ID" value="OAT27060.1"/>
    <property type="molecule type" value="Genomic_DNA"/>
</dbReference>
<evidence type="ECO:0000256" key="8">
    <source>
        <dbReference type="ARBA" id="ARBA00022908"/>
    </source>
</evidence>
<dbReference type="OrthoDB" id="9801717at2"/>
<evidence type="ECO:0000256" key="10">
    <source>
        <dbReference type="ARBA" id="ARBA00023172"/>
    </source>
</evidence>
<dbReference type="AlphaFoldDB" id="A0A198FQM5"/>
<evidence type="ECO:0000256" key="11">
    <source>
        <dbReference type="ARBA" id="ARBA00023306"/>
    </source>
</evidence>
<feature type="domain" description="Tyr recombinase" evidence="13">
    <location>
        <begin position="116"/>
        <end position="296"/>
    </location>
</feature>
<keyword evidence="11 12" id="KW-0131">Cell cycle</keyword>
<dbReference type="HAMAP" id="MF_01808">
    <property type="entry name" value="Recomb_XerC_XerD"/>
    <property type="match status" value="1"/>
</dbReference>
<dbReference type="PROSITE" id="PS51900">
    <property type="entry name" value="CB"/>
    <property type="match status" value="1"/>
</dbReference>
<gene>
    <name evidence="12" type="primary">xerC</name>
    <name evidence="15" type="ORF">M983_1873</name>
</gene>
<dbReference type="SUPFAM" id="SSF56349">
    <property type="entry name" value="DNA breaking-rejoining enzymes"/>
    <property type="match status" value="1"/>
</dbReference>
<keyword evidence="9 12" id="KW-0238">DNA-binding</keyword>
<dbReference type="FunFam" id="1.10.443.10:FF:000002">
    <property type="entry name" value="Tyrosine recombinase XerC"/>
    <property type="match status" value="1"/>
</dbReference>
<dbReference type="Pfam" id="PF02899">
    <property type="entry name" value="Phage_int_SAM_1"/>
    <property type="match status" value="1"/>
</dbReference>
<dbReference type="InterPro" id="IPR010998">
    <property type="entry name" value="Integrase_recombinase_N"/>
</dbReference>
<dbReference type="Pfam" id="PF00589">
    <property type="entry name" value="Phage_integrase"/>
    <property type="match status" value="1"/>
</dbReference>
<evidence type="ECO:0000256" key="12">
    <source>
        <dbReference type="HAMAP-Rule" id="MF_01808"/>
    </source>
</evidence>
<dbReference type="NCBIfam" id="NF001399">
    <property type="entry name" value="PRK00283.1"/>
    <property type="match status" value="1"/>
</dbReference>
<evidence type="ECO:0000256" key="5">
    <source>
        <dbReference type="ARBA" id="ARBA00022490"/>
    </source>
</evidence>
<organism evidence="15 16">
    <name type="scientific">Proteus myxofaciens ATCC 19692</name>
    <dbReference type="NCBI Taxonomy" id="1354337"/>
    <lineage>
        <taxon>Bacteria</taxon>
        <taxon>Pseudomonadati</taxon>
        <taxon>Pseudomonadota</taxon>
        <taxon>Gammaproteobacteria</taxon>
        <taxon>Enterobacterales</taxon>
        <taxon>Morganellaceae</taxon>
        <taxon>Proteus</taxon>
    </lineage>
</organism>
<comment type="subunit">
    <text evidence="3 12">Forms a cyclic heterotetrameric complex composed of two molecules of XerC and two molecules of XerD, in which XerC interacts with XerD via its C-terminal region, XerD interacts with XerC via its C-terminal region and so on.</text>
</comment>
<dbReference type="Gene3D" id="1.10.150.130">
    <property type="match status" value="1"/>
</dbReference>
<evidence type="ECO:0000256" key="9">
    <source>
        <dbReference type="ARBA" id="ARBA00023125"/>
    </source>
</evidence>
<feature type="active site" evidence="12">
    <location>
        <position position="179"/>
    </location>
</feature>
<feature type="active site" evidence="12">
    <location>
        <position position="251"/>
    </location>
</feature>
<keyword evidence="7 12" id="KW-0159">Chromosome partition</keyword>
<comment type="caution">
    <text evidence="15">The sequence shown here is derived from an EMBL/GenBank/DDBJ whole genome shotgun (WGS) entry which is preliminary data.</text>
</comment>
<dbReference type="InterPro" id="IPR044068">
    <property type="entry name" value="CB"/>
</dbReference>
<dbReference type="GO" id="GO:0005737">
    <property type="term" value="C:cytoplasm"/>
    <property type="evidence" value="ECO:0007669"/>
    <property type="project" value="UniProtKB-SubCell"/>
</dbReference>
<dbReference type="GO" id="GO:0006313">
    <property type="term" value="P:DNA transposition"/>
    <property type="evidence" value="ECO:0007669"/>
    <property type="project" value="UniProtKB-UniRule"/>
</dbReference>
<sequence>MSESIEIPETLSSVYEQFLRYIQVERRLSPVTITGYRRQLLALAQMMVAMKITDWSSLESQHVRMLLAKSHRSGLQPTSLALRFSALRSFLDWQVAQKMREVNPAKGIRTPKAGRHLPKNMDVDEVSQLMNIDLKDPLSVRDRTMLEVMYGAGLRLSELTGLNLNDIDLQECEVRVLGKGSKERKVPLGRKAVEWLQNWLPMRELYSPEDKAIFISTQSGKRLSVRSVQKRFEIWGVKQGVNSHVNPHKLRHSFATHLLESSGDLRAVQELLGHANLSTTQVYTHLDFQHLAKVYDAAHPRAKREKS</sequence>
<evidence type="ECO:0000256" key="1">
    <source>
        <dbReference type="ARBA" id="ARBA00004496"/>
    </source>
</evidence>
<dbReference type="InterPro" id="IPR050090">
    <property type="entry name" value="Tyrosine_recombinase_XerCD"/>
</dbReference>
<dbReference type="InterPro" id="IPR023009">
    <property type="entry name" value="Tyrosine_recombinase_XerC/XerD"/>
</dbReference>
<feature type="domain" description="Core-binding (CB)" evidence="14">
    <location>
        <begin position="9"/>
        <end position="95"/>
    </location>
</feature>
<evidence type="ECO:0000256" key="7">
    <source>
        <dbReference type="ARBA" id="ARBA00022829"/>
    </source>
</evidence>
<keyword evidence="10 12" id="KW-0233">DNA recombination</keyword>
<comment type="similarity">
    <text evidence="2 12">Belongs to the 'phage' integrase family. XerC subfamily.</text>
</comment>
<dbReference type="InterPro" id="IPR011010">
    <property type="entry name" value="DNA_brk_join_enz"/>
</dbReference>
<dbReference type="Gene3D" id="1.10.443.10">
    <property type="entry name" value="Intergrase catalytic core"/>
    <property type="match status" value="1"/>
</dbReference>
<dbReference type="GO" id="GO:0007059">
    <property type="term" value="P:chromosome segregation"/>
    <property type="evidence" value="ECO:0007669"/>
    <property type="project" value="UniProtKB-UniRule"/>
</dbReference>
<dbReference type="PANTHER" id="PTHR30349">
    <property type="entry name" value="PHAGE INTEGRASE-RELATED"/>
    <property type="match status" value="1"/>
</dbReference>
<keyword evidence="6 12" id="KW-0132">Cell division</keyword>
<dbReference type="PATRIC" id="fig|1354337.4.peg.1920"/>
<comment type="subcellular location">
    <subcellularLocation>
        <location evidence="1 12">Cytoplasm</location>
    </subcellularLocation>
</comment>
<proteinExistence type="inferred from homology"/>
<dbReference type="GO" id="GO:0051301">
    <property type="term" value="P:cell division"/>
    <property type="evidence" value="ECO:0007669"/>
    <property type="project" value="UniProtKB-UniRule"/>
</dbReference>
<dbReference type="PROSITE" id="PS51898">
    <property type="entry name" value="TYR_RECOMBINASE"/>
    <property type="match status" value="1"/>
</dbReference>
<evidence type="ECO:0000259" key="14">
    <source>
        <dbReference type="PROSITE" id="PS51900"/>
    </source>
</evidence>
<feature type="active site" evidence="12">
    <location>
        <position position="155"/>
    </location>
</feature>
<feature type="active site" evidence="12">
    <location>
        <position position="274"/>
    </location>
</feature>
<evidence type="ECO:0000256" key="6">
    <source>
        <dbReference type="ARBA" id="ARBA00022618"/>
    </source>
</evidence>
<dbReference type="CDD" id="cd00798">
    <property type="entry name" value="INT_XerDC_C"/>
    <property type="match status" value="1"/>
</dbReference>
<comment type="activity regulation">
    <text evidence="12">FtsK may regulate the catalytic switch between XerC and XerD in the heterotetrameric complex during the two steps of the recombination process.</text>
</comment>
<feature type="active site" evidence="12">
    <location>
        <position position="248"/>
    </location>
</feature>
<evidence type="ECO:0000256" key="3">
    <source>
        <dbReference type="ARBA" id="ARBA00011483"/>
    </source>
</evidence>
<dbReference type="GO" id="GO:0009037">
    <property type="term" value="F:tyrosine-based site-specific recombinase activity"/>
    <property type="evidence" value="ECO:0007669"/>
    <property type="project" value="UniProtKB-UniRule"/>
</dbReference>
<dbReference type="PANTHER" id="PTHR30349:SF81">
    <property type="entry name" value="TYROSINE RECOMBINASE XERC"/>
    <property type="match status" value="1"/>
</dbReference>
<dbReference type="InterPro" id="IPR011931">
    <property type="entry name" value="Recomb_XerC"/>
</dbReference>
<comment type="function">
    <text evidence="12">Site-specific tyrosine recombinase, which acts by catalyzing the cutting and rejoining of the recombining DNA molecules. Binds cooperatively to specific DNA consensus sequences that are separated from XerD binding sites by a short central region, forming the heterotetrameric XerC-XerD complex that recombines DNA substrates. The complex is essential to convert dimers of the bacterial chromosome into monomers to permit their segregation at cell division. It also contributes to the segregational stability of plasmids. In the complex XerC specifically exchanges the top DNA strands.</text>
</comment>
<dbReference type="InterPro" id="IPR013762">
    <property type="entry name" value="Integrase-like_cat_sf"/>
</dbReference>
<dbReference type="NCBIfam" id="TIGR02224">
    <property type="entry name" value="recomb_XerC"/>
    <property type="match status" value="1"/>
</dbReference>
<evidence type="ECO:0000259" key="13">
    <source>
        <dbReference type="PROSITE" id="PS51898"/>
    </source>
</evidence>
<keyword evidence="5 12" id="KW-0963">Cytoplasm</keyword>
<reference evidence="15 16" key="1">
    <citation type="submission" date="2016-04" db="EMBL/GenBank/DDBJ databases">
        <title>ATOL: Assembling a taxonomically balanced genome-scale reconstruction of the evolutionary history of the Enterobacteriaceae.</title>
        <authorList>
            <person name="Plunkett G.III."/>
            <person name="Neeno-Eckwall E.C."/>
            <person name="Glasner J.D."/>
            <person name="Perna N.T."/>
        </authorList>
    </citation>
    <scope>NUCLEOTIDE SEQUENCE [LARGE SCALE GENOMIC DNA]</scope>
    <source>
        <strain evidence="15 16">ATCC 19692</strain>
    </source>
</reference>
<feature type="active site" description="O-(3'-phospho-DNA)-tyrosine intermediate" evidence="12">
    <location>
        <position position="283"/>
    </location>
</feature>
<evidence type="ECO:0000256" key="4">
    <source>
        <dbReference type="ARBA" id="ARBA00015804"/>
    </source>
</evidence>
<dbReference type="Proteomes" id="UP000094023">
    <property type="component" value="Unassembled WGS sequence"/>
</dbReference>
<evidence type="ECO:0000256" key="2">
    <source>
        <dbReference type="ARBA" id="ARBA00006657"/>
    </source>
</evidence>
<keyword evidence="8 12" id="KW-0229">DNA integration</keyword>
<dbReference type="STRING" id="1354337.M983_1873"/>
<dbReference type="RefSeq" id="WP_066749816.1">
    <property type="nucleotide sequence ID" value="NZ_LXEN01000094.1"/>
</dbReference>
<dbReference type="InterPro" id="IPR002104">
    <property type="entry name" value="Integrase_catalytic"/>
</dbReference>
<evidence type="ECO:0000313" key="16">
    <source>
        <dbReference type="Proteomes" id="UP000094023"/>
    </source>
</evidence>
<protein>
    <recommendedName>
        <fullName evidence="4 12">Tyrosine recombinase XerC</fullName>
    </recommendedName>
</protein>
<evidence type="ECO:0000313" key="15">
    <source>
        <dbReference type="EMBL" id="OAT27060.1"/>
    </source>
</evidence>